<feature type="transmembrane region" description="Helical" evidence="2">
    <location>
        <begin position="146"/>
        <end position="171"/>
    </location>
</feature>
<keyword evidence="4" id="KW-1185">Reference proteome</keyword>
<keyword evidence="2" id="KW-1133">Transmembrane helix</keyword>
<evidence type="ECO:0000313" key="4">
    <source>
        <dbReference type="Proteomes" id="UP000041254"/>
    </source>
</evidence>
<proteinExistence type="predicted"/>
<sequence>MASAPPRYSGPPPGYDSPTGAAPSFDSHANINGKPTQAAQPVQQQPVIIVQQQPAQPGLQQPFGQPQVQPYAPGPPARPYQATQPYQSPYAVGVQPQVYGQGPYAAAPQPPPPQPVQVGSPGGAQSAVDCWKRTILTPDGKKLKPAAIVCFTLFSVAIMVAFIGGILGAALGNRSSSSSSSSSVRSTTRRPTTTTTTTTTTTQAPPTTTSLVIQSANTKEPWLQQMVDDYNAASMRVNNKQVVVTVHHTGSTLDQSLLPQIWSPANRLWVRSKNEEGSVLVTDIDTKCSSTTNM</sequence>
<dbReference type="Proteomes" id="UP000041254">
    <property type="component" value="Unassembled WGS sequence"/>
</dbReference>
<evidence type="ECO:0000313" key="3">
    <source>
        <dbReference type="EMBL" id="CEM08927.1"/>
    </source>
</evidence>
<feature type="region of interest" description="Disordered" evidence="1">
    <location>
        <begin position="173"/>
        <end position="208"/>
    </location>
</feature>
<keyword evidence="2" id="KW-0472">Membrane</keyword>
<evidence type="ECO:0000256" key="2">
    <source>
        <dbReference type="SAM" id="Phobius"/>
    </source>
</evidence>
<dbReference type="AlphaFoldDB" id="A0A0G4F9K0"/>
<feature type="compositionally biased region" description="Low complexity" evidence="1">
    <location>
        <begin position="37"/>
        <end position="70"/>
    </location>
</feature>
<accession>A0A0G4F9K0</accession>
<feature type="region of interest" description="Disordered" evidence="1">
    <location>
        <begin position="1"/>
        <end position="84"/>
    </location>
</feature>
<protein>
    <submittedName>
        <fullName evidence="3">Uncharacterized protein</fullName>
    </submittedName>
</protein>
<organism evidence="3 4">
    <name type="scientific">Vitrella brassicaformis (strain CCMP3155)</name>
    <dbReference type="NCBI Taxonomy" id="1169540"/>
    <lineage>
        <taxon>Eukaryota</taxon>
        <taxon>Sar</taxon>
        <taxon>Alveolata</taxon>
        <taxon>Colpodellida</taxon>
        <taxon>Vitrellaceae</taxon>
        <taxon>Vitrella</taxon>
    </lineage>
</organism>
<dbReference type="EMBL" id="CDMY01000389">
    <property type="protein sequence ID" value="CEM08927.1"/>
    <property type="molecule type" value="Genomic_DNA"/>
</dbReference>
<name>A0A0G4F9K0_VITBC</name>
<dbReference type="InParanoid" id="A0A0G4F9K0"/>
<evidence type="ECO:0000256" key="1">
    <source>
        <dbReference type="SAM" id="MobiDB-lite"/>
    </source>
</evidence>
<gene>
    <name evidence="3" type="ORF">Vbra_592</name>
</gene>
<feature type="region of interest" description="Disordered" evidence="1">
    <location>
        <begin position="102"/>
        <end position="124"/>
    </location>
</feature>
<keyword evidence="2" id="KW-0812">Transmembrane</keyword>
<reference evidence="3 4" key="1">
    <citation type="submission" date="2014-11" db="EMBL/GenBank/DDBJ databases">
        <authorList>
            <person name="Zhu J."/>
            <person name="Qi W."/>
            <person name="Song R."/>
        </authorList>
    </citation>
    <scope>NUCLEOTIDE SEQUENCE [LARGE SCALE GENOMIC DNA]</scope>
</reference>
<dbReference type="VEuPathDB" id="CryptoDB:Vbra_592"/>